<protein>
    <submittedName>
        <fullName evidence="5">Transcriptional regulator, AsnC family</fullName>
    </submittedName>
</protein>
<dbReference type="SUPFAM" id="SSF46785">
    <property type="entry name" value="Winged helix' DNA-binding domain"/>
    <property type="match status" value="1"/>
</dbReference>
<dbReference type="PANTHER" id="PTHR30154:SF34">
    <property type="entry name" value="TRANSCRIPTIONAL REGULATOR AZLB"/>
    <property type="match status" value="1"/>
</dbReference>
<dbReference type="InterPro" id="IPR019888">
    <property type="entry name" value="Tscrpt_reg_AsnC-like"/>
</dbReference>
<dbReference type="PANTHER" id="PTHR30154">
    <property type="entry name" value="LEUCINE-RESPONSIVE REGULATORY PROTEIN"/>
    <property type="match status" value="1"/>
</dbReference>
<dbReference type="Gene3D" id="1.10.10.10">
    <property type="entry name" value="Winged helix-like DNA-binding domain superfamily/Winged helix DNA-binding domain"/>
    <property type="match status" value="1"/>
</dbReference>
<reference evidence="5 6" key="1">
    <citation type="submission" date="2011-03" db="EMBL/GenBank/DDBJ databases">
        <title>The complete genome of Archaeoglobus veneficus SNP6.</title>
        <authorList>
            <consortium name="US DOE Joint Genome Institute (JGI-PGF)"/>
            <person name="Lucas S."/>
            <person name="Copeland A."/>
            <person name="Lapidus A."/>
            <person name="Bruce D."/>
            <person name="Goodwin L."/>
            <person name="Pitluck S."/>
            <person name="Kyrpides N."/>
            <person name="Mavromatis K."/>
            <person name="Pagani I."/>
            <person name="Ivanova N."/>
            <person name="Mikhailova N."/>
            <person name="Lu M."/>
            <person name="Detter J.C."/>
            <person name="Tapia R."/>
            <person name="Han C."/>
            <person name="Land M."/>
            <person name="Hauser L."/>
            <person name="Markowitz V."/>
            <person name="Cheng J.-F."/>
            <person name="Hugenholtz P."/>
            <person name="Woyke T."/>
            <person name="Wu D."/>
            <person name="Spring S."/>
            <person name="Brambilla E."/>
            <person name="Klenk H.-P."/>
            <person name="Eisen J.A."/>
        </authorList>
    </citation>
    <scope>NUCLEOTIDE SEQUENCE [LARGE SCALE GENOMIC DNA]</scope>
    <source>
        <strain>SNP6</strain>
    </source>
</reference>
<dbReference type="GO" id="GO:0005829">
    <property type="term" value="C:cytosol"/>
    <property type="evidence" value="ECO:0007669"/>
    <property type="project" value="TreeGrafter"/>
</dbReference>
<evidence type="ECO:0000313" key="5">
    <source>
        <dbReference type="EMBL" id="AEA46089.1"/>
    </source>
</evidence>
<feature type="domain" description="HTH asnC-type" evidence="4">
    <location>
        <begin position="5"/>
        <end position="66"/>
    </location>
</feature>
<gene>
    <name evidence="5" type="ordered locus">Arcve_0046</name>
</gene>
<evidence type="ECO:0000256" key="2">
    <source>
        <dbReference type="ARBA" id="ARBA00023125"/>
    </source>
</evidence>
<dbReference type="InterPro" id="IPR000485">
    <property type="entry name" value="AsnC-type_HTH_dom"/>
</dbReference>
<dbReference type="STRING" id="693661.Arcve_0046"/>
<keyword evidence="6" id="KW-1185">Reference proteome</keyword>
<dbReference type="Pfam" id="PF01037">
    <property type="entry name" value="AsnC_trans_reg"/>
    <property type="match status" value="1"/>
</dbReference>
<dbReference type="GeneID" id="10393137"/>
<dbReference type="OrthoDB" id="6995at2157"/>
<proteinExistence type="predicted"/>
<dbReference type="KEGG" id="ave:Arcve_0046"/>
<dbReference type="PROSITE" id="PS50956">
    <property type="entry name" value="HTH_ASNC_2"/>
    <property type="match status" value="1"/>
</dbReference>
<organism evidence="5 6">
    <name type="scientific">Archaeoglobus veneficus (strain DSM 11195 / SNP6)</name>
    <dbReference type="NCBI Taxonomy" id="693661"/>
    <lineage>
        <taxon>Archaea</taxon>
        <taxon>Methanobacteriati</taxon>
        <taxon>Methanobacteriota</taxon>
        <taxon>Archaeoglobi</taxon>
        <taxon>Archaeoglobales</taxon>
        <taxon>Archaeoglobaceae</taxon>
        <taxon>Archaeoglobus</taxon>
    </lineage>
</organism>
<evidence type="ECO:0000256" key="3">
    <source>
        <dbReference type="ARBA" id="ARBA00023163"/>
    </source>
</evidence>
<dbReference type="EMBL" id="CP002588">
    <property type="protein sequence ID" value="AEA46089.1"/>
    <property type="molecule type" value="Genomic_DNA"/>
</dbReference>
<dbReference type="GO" id="GO:0043565">
    <property type="term" value="F:sequence-specific DNA binding"/>
    <property type="evidence" value="ECO:0007669"/>
    <property type="project" value="InterPro"/>
</dbReference>
<sequence length="161" mass="18043">MPDKIDALDIRVLVELQEDARKSLREIAEKLGVAEGTVYNRINKMKRMGVIQKFIPIIDYSKLGFDLIAVIGVTAEGGHLIEVEEMLANEPNVTAVYDVTGEFDVITVAKFKDRESLNAFVKRIAGLEHVKKTYTMLVLNVVKETHSINLAKLMEGELKVD</sequence>
<evidence type="ECO:0000259" key="4">
    <source>
        <dbReference type="PROSITE" id="PS50956"/>
    </source>
</evidence>
<dbReference type="SUPFAM" id="SSF54909">
    <property type="entry name" value="Dimeric alpha+beta barrel"/>
    <property type="match status" value="1"/>
</dbReference>
<dbReference type="AlphaFoldDB" id="F2KMR5"/>
<dbReference type="PRINTS" id="PR00033">
    <property type="entry name" value="HTHASNC"/>
</dbReference>
<dbReference type="InterPro" id="IPR019887">
    <property type="entry name" value="Tscrpt_reg_AsnC/Lrp_C"/>
</dbReference>
<evidence type="ECO:0000256" key="1">
    <source>
        <dbReference type="ARBA" id="ARBA00023015"/>
    </source>
</evidence>
<dbReference type="Gene3D" id="3.30.70.920">
    <property type="match status" value="1"/>
</dbReference>
<dbReference type="RefSeq" id="WP_013682765.1">
    <property type="nucleotide sequence ID" value="NC_015320.1"/>
</dbReference>
<dbReference type="eggNOG" id="arCOG01580">
    <property type="taxonomic scope" value="Archaea"/>
</dbReference>
<dbReference type="Pfam" id="PF13404">
    <property type="entry name" value="HTH_AsnC-type"/>
    <property type="match status" value="1"/>
</dbReference>
<name>F2KMR5_ARCVS</name>
<dbReference type="InterPro" id="IPR011008">
    <property type="entry name" value="Dimeric_a/b-barrel"/>
</dbReference>
<keyword evidence="1" id="KW-0805">Transcription regulation</keyword>
<keyword evidence="3" id="KW-0804">Transcription</keyword>
<accession>F2KMR5</accession>
<dbReference type="GO" id="GO:0043200">
    <property type="term" value="P:response to amino acid"/>
    <property type="evidence" value="ECO:0007669"/>
    <property type="project" value="TreeGrafter"/>
</dbReference>
<keyword evidence="2" id="KW-0238">DNA-binding</keyword>
<dbReference type="InterPro" id="IPR036388">
    <property type="entry name" value="WH-like_DNA-bd_sf"/>
</dbReference>
<evidence type="ECO:0000313" key="6">
    <source>
        <dbReference type="Proteomes" id="UP000008136"/>
    </source>
</evidence>
<dbReference type="SMART" id="SM00344">
    <property type="entry name" value="HTH_ASNC"/>
    <property type="match status" value="1"/>
</dbReference>
<dbReference type="HOGENOM" id="CLU_091233_5_4_2"/>
<dbReference type="InterPro" id="IPR036390">
    <property type="entry name" value="WH_DNA-bd_sf"/>
</dbReference>
<dbReference type="Proteomes" id="UP000008136">
    <property type="component" value="Chromosome"/>
</dbReference>